<evidence type="ECO:0000313" key="3">
    <source>
        <dbReference type="Proteomes" id="UP000471126"/>
    </source>
</evidence>
<dbReference type="EMBL" id="JAAGWE010000024">
    <property type="protein sequence ID" value="NEM07174.1"/>
    <property type="molecule type" value="Genomic_DNA"/>
</dbReference>
<evidence type="ECO:0000256" key="1">
    <source>
        <dbReference type="SAM" id="Phobius"/>
    </source>
</evidence>
<keyword evidence="1" id="KW-1133">Transmembrane helix</keyword>
<name>A0A6P0GIT9_9ACTN</name>
<gene>
    <name evidence="2" type="ORF">GCU54_14275</name>
</gene>
<dbReference type="AlphaFoldDB" id="A0A6P0GIT9"/>
<keyword evidence="1" id="KW-0472">Membrane</keyword>
<organism evidence="2 3">
    <name type="scientific">Geodermatophilus normandii</name>
    <dbReference type="NCBI Taxonomy" id="1137989"/>
    <lineage>
        <taxon>Bacteria</taxon>
        <taxon>Bacillati</taxon>
        <taxon>Actinomycetota</taxon>
        <taxon>Actinomycetes</taxon>
        <taxon>Geodermatophilales</taxon>
        <taxon>Geodermatophilaceae</taxon>
        <taxon>Geodermatophilus</taxon>
    </lineage>
</organism>
<sequence>MTGGPAPDAGPPVPPDRGGRRAPRPLPLLAAAMFGLLLGLYALVYAVALLAAARIDRVLAVIGAVYLGIAVLCVWGAVQALAGRSGRMLVAGGAVIAVLAALGIVAALGQGGFSLWSVVLLATGAGIVVLVNRPAAKAFITARGAGR</sequence>
<reference evidence="2 3" key="1">
    <citation type="submission" date="2019-12" db="EMBL/GenBank/DDBJ databases">
        <title>WGS of CPCC 203550 I12A-02606.</title>
        <authorList>
            <person name="Jiang Z."/>
        </authorList>
    </citation>
    <scope>NUCLEOTIDE SEQUENCE [LARGE SCALE GENOMIC DNA]</scope>
    <source>
        <strain evidence="2 3">I12A-02606</strain>
    </source>
</reference>
<feature type="transmembrane region" description="Helical" evidence="1">
    <location>
        <begin position="26"/>
        <end position="52"/>
    </location>
</feature>
<accession>A0A6P0GIT9</accession>
<proteinExistence type="predicted"/>
<feature type="transmembrane region" description="Helical" evidence="1">
    <location>
        <begin position="113"/>
        <end position="131"/>
    </location>
</feature>
<keyword evidence="1" id="KW-0812">Transmembrane</keyword>
<feature type="transmembrane region" description="Helical" evidence="1">
    <location>
        <begin position="89"/>
        <end position="107"/>
    </location>
</feature>
<dbReference type="RefSeq" id="WP_163477306.1">
    <property type="nucleotide sequence ID" value="NZ_JAAGWE010000024.1"/>
</dbReference>
<evidence type="ECO:0000313" key="2">
    <source>
        <dbReference type="EMBL" id="NEM07174.1"/>
    </source>
</evidence>
<feature type="transmembrane region" description="Helical" evidence="1">
    <location>
        <begin position="58"/>
        <end position="77"/>
    </location>
</feature>
<comment type="caution">
    <text evidence="2">The sequence shown here is derived from an EMBL/GenBank/DDBJ whole genome shotgun (WGS) entry which is preliminary data.</text>
</comment>
<dbReference type="Proteomes" id="UP000471126">
    <property type="component" value="Unassembled WGS sequence"/>
</dbReference>
<protein>
    <submittedName>
        <fullName evidence="2">Uncharacterized protein</fullName>
    </submittedName>
</protein>